<comment type="similarity">
    <text evidence="11">Belongs to the PpiD chaperone family.</text>
</comment>
<evidence type="ECO:0000256" key="9">
    <source>
        <dbReference type="ARBA" id="ARBA00030642"/>
    </source>
</evidence>
<evidence type="ECO:0000256" key="12">
    <source>
        <dbReference type="ARBA" id="ARBA00040743"/>
    </source>
</evidence>
<dbReference type="Pfam" id="PF13624">
    <property type="entry name" value="SurA_N_3"/>
    <property type="match status" value="1"/>
</dbReference>
<keyword evidence="3" id="KW-1003">Cell membrane</keyword>
<comment type="caution">
    <text evidence="15">The sequence shown here is derived from an EMBL/GenBank/DDBJ whole genome shotgun (WGS) entry which is preliminary data.</text>
</comment>
<keyword evidence="4" id="KW-0997">Cell inner membrane</keyword>
<dbReference type="InterPro" id="IPR052029">
    <property type="entry name" value="PpiD_chaperone"/>
</dbReference>
<evidence type="ECO:0000256" key="8">
    <source>
        <dbReference type="ARBA" id="ARBA00023186"/>
    </source>
</evidence>
<dbReference type="InterPro" id="IPR000297">
    <property type="entry name" value="PPIase_PpiC"/>
</dbReference>
<evidence type="ECO:0000313" key="15">
    <source>
        <dbReference type="EMBL" id="PRH85069.1"/>
    </source>
</evidence>
<comment type="subcellular location">
    <subcellularLocation>
        <location evidence="1">Cell inner membrane</location>
        <topology evidence="1">Single-pass type II membrane protein</topology>
        <orientation evidence="1">Periplasmic side</orientation>
    </subcellularLocation>
</comment>
<evidence type="ECO:0000256" key="6">
    <source>
        <dbReference type="ARBA" id="ARBA00022989"/>
    </source>
</evidence>
<sequence length="631" mass="67509">MLSSFREVMTKGPAKILTAGVMLLLSGSFALWGVEGWLQGRSNSDVATVGGSTISANTFSEAYRARTLQITRATGKAVTPDIARAFGLDKQVLNGLISEKAMEVQAAKLGLGLDQQTTVQTVMNDPDFQVTAPGKPPVFDANAFRQMLENNGMNEEMFFTRQREVYIRGQIDQGLTAGGPVPQALLQAAARYEQEKRNTSYFVLPQSSVGDIAPPDTAALQTYYDENKGAFRTKELRSLSYILVTPAELSGRATVTDADVQAAFDKNKAGSAALEQRTVEQIAFPSPDEAKAAAARIASGQITFEGLVAERKLKPEDIDLGTVSKRQLSDQKIADAAFALKEGATSDAVQGNLANVIVKVTKIVDAKTVLRGELERQRASEAAKNLRDAIEDERMGGAPLKDIAAKLKLKAVTLPPVDAQGRDAEGKPVAVPLATQVLPALFTAEPGSDPEAVDGRDEGLMWFSLDTVVPARDRTLDEAKNEVIAAWTADQKIAKLKEKADQLVTQLQGGKSLDEVAKGLNLQVTPAWDLTRNGQGQPVPPAVVTAVFATPLKGFGTALAANGTDRIIFHVEDNVIPELDAKAPQTEALSKQLATGISQDLMTEYVKKVEDQLGVAINQTNVDRVVGTGSL</sequence>
<evidence type="ECO:0000256" key="13">
    <source>
        <dbReference type="ARBA" id="ARBA00042775"/>
    </source>
</evidence>
<dbReference type="PANTHER" id="PTHR47529">
    <property type="entry name" value="PEPTIDYL-PROLYL CIS-TRANS ISOMERASE D"/>
    <property type="match status" value="1"/>
</dbReference>
<dbReference type="RefSeq" id="WP_105864651.1">
    <property type="nucleotide sequence ID" value="NZ_PUEJ01000010.1"/>
</dbReference>
<keyword evidence="6" id="KW-1133">Transmembrane helix</keyword>
<dbReference type="EMBL" id="PUEJ01000010">
    <property type="protein sequence ID" value="PRH85069.1"/>
    <property type="molecule type" value="Genomic_DNA"/>
</dbReference>
<evidence type="ECO:0000256" key="1">
    <source>
        <dbReference type="ARBA" id="ARBA00004382"/>
    </source>
</evidence>
<dbReference type="GO" id="GO:0005886">
    <property type="term" value="C:plasma membrane"/>
    <property type="evidence" value="ECO:0007669"/>
    <property type="project" value="UniProtKB-SubCell"/>
</dbReference>
<dbReference type="PANTHER" id="PTHR47529:SF1">
    <property type="entry name" value="PERIPLASMIC CHAPERONE PPID"/>
    <property type="match status" value="1"/>
</dbReference>
<dbReference type="SUPFAM" id="SSF54534">
    <property type="entry name" value="FKBP-like"/>
    <property type="match status" value="1"/>
</dbReference>
<evidence type="ECO:0000256" key="4">
    <source>
        <dbReference type="ARBA" id="ARBA00022519"/>
    </source>
</evidence>
<evidence type="ECO:0000256" key="11">
    <source>
        <dbReference type="ARBA" id="ARBA00038408"/>
    </source>
</evidence>
<evidence type="ECO:0000256" key="10">
    <source>
        <dbReference type="ARBA" id="ARBA00031484"/>
    </source>
</evidence>
<keyword evidence="8" id="KW-0143">Chaperone</keyword>
<keyword evidence="5" id="KW-0812">Transmembrane</keyword>
<organism evidence="15 16">
    <name type="scientific">Labrys okinawensis</name>
    <dbReference type="NCBI Taxonomy" id="346911"/>
    <lineage>
        <taxon>Bacteria</taxon>
        <taxon>Pseudomonadati</taxon>
        <taxon>Pseudomonadota</taxon>
        <taxon>Alphaproteobacteria</taxon>
        <taxon>Hyphomicrobiales</taxon>
        <taxon>Xanthobacteraceae</taxon>
        <taxon>Labrys</taxon>
    </lineage>
</organism>
<evidence type="ECO:0000256" key="2">
    <source>
        <dbReference type="ARBA" id="ARBA00018370"/>
    </source>
</evidence>
<accession>A0A2S9Q6V5</accession>
<keyword evidence="7" id="KW-0472">Membrane</keyword>
<feature type="domain" description="PpiC" evidence="14">
    <location>
        <begin position="255"/>
        <end position="368"/>
    </location>
</feature>
<evidence type="ECO:0000256" key="3">
    <source>
        <dbReference type="ARBA" id="ARBA00022475"/>
    </source>
</evidence>
<dbReference type="GO" id="GO:0003755">
    <property type="term" value="F:peptidyl-prolyl cis-trans isomerase activity"/>
    <property type="evidence" value="ECO:0007669"/>
    <property type="project" value="InterPro"/>
</dbReference>
<dbReference type="Pfam" id="PF13145">
    <property type="entry name" value="Rotamase_2"/>
    <property type="match status" value="1"/>
</dbReference>
<dbReference type="InterPro" id="IPR027304">
    <property type="entry name" value="Trigger_fact/SurA_dom_sf"/>
</dbReference>
<name>A0A2S9Q6V5_9HYPH</name>
<dbReference type="Gene3D" id="3.10.50.40">
    <property type="match status" value="1"/>
</dbReference>
<dbReference type="OrthoDB" id="9768393at2"/>
<evidence type="ECO:0000256" key="5">
    <source>
        <dbReference type="ARBA" id="ARBA00022692"/>
    </source>
</evidence>
<gene>
    <name evidence="15" type="ORF">C5L14_24340</name>
</gene>
<evidence type="ECO:0000259" key="14">
    <source>
        <dbReference type="Pfam" id="PF13145"/>
    </source>
</evidence>
<proteinExistence type="inferred from homology"/>
<dbReference type="InterPro" id="IPR046357">
    <property type="entry name" value="PPIase_dom_sf"/>
</dbReference>
<keyword evidence="16" id="KW-1185">Reference proteome</keyword>
<protein>
    <recommendedName>
        <fullName evidence="2">Parvulin-like PPIase</fullName>
    </recommendedName>
    <alternativeName>
        <fullName evidence="9">Peptidyl-prolyl cis-trans isomerase plp</fullName>
    </alternativeName>
    <alternativeName>
        <fullName evidence="12">Periplasmic chaperone PpiD</fullName>
    </alternativeName>
    <alternativeName>
        <fullName evidence="13">Periplasmic folding chaperone</fullName>
    </alternativeName>
    <alternativeName>
        <fullName evidence="10">Rotamase plp</fullName>
    </alternativeName>
</protein>
<evidence type="ECO:0000313" key="16">
    <source>
        <dbReference type="Proteomes" id="UP000237682"/>
    </source>
</evidence>
<evidence type="ECO:0000256" key="7">
    <source>
        <dbReference type="ARBA" id="ARBA00023136"/>
    </source>
</evidence>
<dbReference type="Proteomes" id="UP000237682">
    <property type="component" value="Unassembled WGS sequence"/>
</dbReference>
<reference evidence="15 16" key="1">
    <citation type="submission" date="2018-02" db="EMBL/GenBank/DDBJ databases">
        <title>Whole genome sequencing of endophytic bacterium.</title>
        <authorList>
            <person name="Eedara R."/>
            <person name="Podile A.R."/>
        </authorList>
    </citation>
    <scope>NUCLEOTIDE SEQUENCE [LARGE SCALE GENOMIC DNA]</scope>
    <source>
        <strain evidence="15 16">RP1T</strain>
    </source>
</reference>
<dbReference type="AlphaFoldDB" id="A0A2S9Q6V5"/>
<dbReference type="SUPFAM" id="SSF109998">
    <property type="entry name" value="Triger factor/SurA peptide-binding domain-like"/>
    <property type="match status" value="1"/>
</dbReference>